<evidence type="ECO:0000259" key="14">
    <source>
        <dbReference type="PROSITE" id="PS51339"/>
    </source>
</evidence>
<evidence type="ECO:0000256" key="2">
    <source>
        <dbReference type="ARBA" id="ARBA00007471"/>
    </source>
</evidence>
<dbReference type="Proteomes" id="UP000695022">
    <property type="component" value="Unplaced"/>
</dbReference>
<evidence type="ECO:0000256" key="11">
    <source>
        <dbReference type="PROSITE-ProRule" id="PRU00091"/>
    </source>
</evidence>
<gene>
    <name evidence="16" type="primary">LOC106811681</name>
</gene>
<feature type="region of interest" description="Disordered" evidence="12">
    <location>
        <begin position="461"/>
        <end position="486"/>
    </location>
</feature>
<evidence type="ECO:0000313" key="15">
    <source>
        <dbReference type="Proteomes" id="UP000695022"/>
    </source>
</evidence>
<dbReference type="InterPro" id="IPR013083">
    <property type="entry name" value="Znf_RING/FYVE/PHD"/>
</dbReference>
<keyword evidence="7" id="KW-0862">Zinc</keyword>
<protein>
    <recommendedName>
        <fullName evidence="3">phosphatidylinositol-3,5-bisphosphate 3-phosphatase</fullName>
        <ecNumber evidence="3">3.1.3.95</ecNumber>
    </recommendedName>
    <alternativeName>
        <fullName evidence="10">Phosphatidylinositol-3,5-bisphosphate 3-phosphatase</fullName>
    </alternativeName>
</protein>
<dbReference type="SUPFAM" id="SSF57903">
    <property type="entry name" value="FYVE/PHD zinc finger"/>
    <property type="match status" value="1"/>
</dbReference>
<dbReference type="InterPro" id="IPR011993">
    <property type="entry name" value="PH-like_dom_sf"/>
</dbReference>
<organism evidence="15 16">
    <name type="scientific">Priapulus caudatus</name>
    <name type="common">Priapulid worm</name>
    <dbReference type="NCBI Taxonomy" id="37621"/>
    <lineage>
        <taxon>Eukaryota</taxon>
        <taxon>Metazoa</taxon>
        <taxon>Ecdysozoa</taxon>
        <taxon>Scalidophora</taxon>
        <taxon>Priapulida</taxon>
        <taxon>Priapulimorpha</taxon>
        <taxon>Priapulimorphida</taxon>
        <taxon>Priapulidae</taxon>
        <taxon>Priapulus</taxon>
    </lineage>
</organism>
<evidence type="ECO:0000256" key="8">
    <source>
        <dbReference type="ARBA" id="ARBA00023098"/>
    </source>
</evidence>
<evidence type="ECO:0000256" key="12">
    <source>
        <dbReference type="SAM" id="MobiDB-lite"/>
    </source>
</evidence>
<feature type="domain" description="FYVE-type" evidence="13">
    <location>
        <begin position="584"/>
        <end position="635"/>
    </location>
</feature>
<evidence type="ECO:0000256" key="3">
    <source>
        <dbReference type="ARBA" id="ARBA00012903"/>
    </source>
</evidence>
<dbReference type="Gene3D" id="3.30.40.10">
    <property type="entry name" value="Zinc/RING finger domain, C3HC4 (zinc finger)"/>
    <property type="match status" value="1"/>
</dbReference>
<dbReference type="SMART" id="SM00404">
    <property type="entry name" value="PTPc_motif"/>
    <property type="match status" value="1"/>
</dbReference>
<dbReference type="Pfam" id="PF01363">
    <property type="entry name" value="FYVE"/>
    <property type="match status" value="1"/>
</dbReference>
<feature type="domain" description="Myotubularin phosphatase" evidence="14">
    <location>
        <begin position="146"/>
        <end position="415"/>
    </location>
</feature>
<dbReference type="InterPro" id="IPR011011">
    <property type="entry name" value="Znf_FYVE_PHD"/>
</dbReference>
<dbReference type="InterPro" id="IPR003595">
    <property type="entry name" value="Tyr_Pase_cat"/>
</dbReference>
<sequence length="640" mass="71758">MEHIKTAKVENVRLLDRYQARRPSIGTLYITTTHLIFVDTDRKRETWVLLMHIGSVDRLSLTTVGSPLQIRCKTFHCVTFVIPRERDCQDVYTALLRLSRPLNIEELYAFHYRPSTDDLYKSAGWAIYDMQAEYSRMGVPNDNWCLSGINKEYEATITRCSQPLSGFSARCVEDELMLHCILKANPSSRFMYVVDTRPKINAMANKATGKGYENESFYSDIKFMFLGIENIHVMRNSLQKLIDVCELKDPGMSDCLEGLQSSGWLKHIKSVMDTSLFIASAVGEEGISVMVHCSDGWDRTAQTCSLASILLDPFYRTLQGFMVMQQFPGAFQFNERFLLTIHDHVYSCQYGTFLGNCEKDRIDLRLPERTYSLWGYMLHNMSDYINPLYRRDNKYNKILKPNTGAQNVRLWRGMYNRFESGVHPRESVMDVLCLAKDQSSSLEDHIQLLGKRISTLKTLLGRSDGGGSVKDRGSDRDSLTDSAISSDAEADARAAAAAADTITTPTCGVRPLAPPGGGKLSGSMTSELRSECGESGVATSTMTSSSRSAIEENGGGVTAARLAAEVASVAVDWKSLRNVHGCACLTQFEHFTRKYHCWRCGEVFCTRCIGKHTPLPGHYSQRPVPVCRSCYKHIKSVASS</sequence>
<dbReference type="Pfam" id="PF06602">
    <property type="entry name" value="Myotub-related"/>
    <property type="match status" value="1"/>
</dbReference>
<evidence type="ECO:0000256" key="7">
    <source>
        <dbReference type="ARBA" id="ARBA00022833"/>
    </source>
</evidence>
<name>A0ABM1EF98_PRICU</name>
<dbReference type="InterPro" id="IPR029021">
    <property type="entry name" value="Prot-tyrosine_phosphatase-like"/>
</dbReference>
<evidence type="ECO:0000256" key="1">
    <source>
        <dbReference type="ARBA" id="ARBA00004370"/>
    </source>
</evidence>
<dbReference type="InterPro" id="IPR030564">
    <property type="entry name" value="Myotubularin"/>
</dbReference>
<dbReference type="PROSITE" id="PS50178">
    <property type="entry name" value="ZF_FYVE"/>
    <property type="match status" value="1"/>
</dbReference>
<comment type="similarity">
    <text evidence="2">Belongs to the protein-tyrosine phosphatase family. Non-receptor class myotubularin subfamily.</text>
</comment>
<evidence type="ECO:0000256" key="4">
    <source>
        <dbReference type="ARBA" id="ARBA00022723"/>
    </source>
</evidence>
<dbReference type="Gene3D" id="2.30.29.30">
    <property type="entry name" value="Pleckstrin-homology domain (PH domain)/Phosphotyrosine-binding domain (PTB)"/>
    <property type="match status" value="1"/>
</dbReference>
<evidence type="ECO:0000256" key="6">
    <source>
        <dbReference type="ARBA" id="ARBA00022801"/>
    </source>
</evidence>
<evidence type="ECO:0000259" key="13">
    <source>
        <dbReference type="PROSITE" id="PS50178"/>
    </source>
</evidence>
<keyword evidence="9" id="KW-0472">Membrane</keyword>
<dbReference type="PANTHER" id="PTHR10807:SF8">
    <property type="entry name" value="PHOSPHATIDYLINOSITOL-3-PHOSPHATE PHOSPHATASE"/>
    <property type="match status" value="1"/>
</dbReference>
<dbReference type="SMART" id="SM00064">
    <property type="entry name" value="FYVE"/>
    <property type="match status" value="1"/>
</dbReference>
<dbReference type="EC" id="3.1.3.95" evidence="3"/>
<accession>A0ABM1EF98</accession>
<evidence type="ECO:0000256" key="9">
    <source>
        <dbReference type="ARBA" id="ARBA00023136"/>
    </source>
</evidence>
<dbReference type="CDD" id="cd13210">
    <property type="entry name" value="PH-GRAM_MTMR6-like"/>
    <property type="match status" value="1"/>
</dbReference>
<dbReference type="InterPro" id="IPR017455">
    <property type="entry name" value="Znf_FYVE-rel"/>
</dbReference>
<keyword evidence="6" id="KW-0378">Hydrolase</keyword>
<dbReference type="PROSITE" id="PS00383">
    <property type="entry name" value="TYR_PHOSPHATASE_1"/>
    <property type="match status" value="1"/>
</dbReference>
<evidence type="ECO:0000313" key="16">
    <source>
        <dbReference type="RefSeq" id="XP_014670869.1"/>
    </source>
</evidence>
<evidence type="ECO:0000256" key="10">
    <source>
        <dbReference type="ARBA" id="ARBA00032571"/>
    </source>
</evidence>
<dbReference type="SUPFAM" id="SSF52799">
    <property type="entry name" value="(Phosphotyrosine protein) phosphatases II"/>
    <property type="match status" value="1"/>
</dbReference>
<dbReference type="Pfam" id="PF21098">
    <property type="entry name" value="PH-GRAM_MTMR6-like"/>
    <property type="match status" value="1"/>
</dbReference>
<dbReference type="GeneID" id="106811681"/>
<keyword evidence="8" id="KW-0443">Lipid metabolism</keyword>
<feature type="region of interest" description="Disordered" evidence="12">
    <location>
        <begin position="505"/>
        <end position="526"/>
    </location>
</feature>
<comment type="subcellular location">
    <subcellularLocation>
        <location evidence="1">Membrane</location>
    </subcellularLocation>
</comment>
<dbReference type="PANTHER" id="PTHR10807">
    <property type="entry name" value="MYOTUBULARIN-RELATED"/>
    <property type="match status" value="1"/>
</dbReference>
<dbReference type="InterPro" id="IPR016130">
    <property type="entry name" value="Tyr_Pase_AS"/>
</dbReference>
<dbReference type="RefSeq" id="XP_014670869.1">
    <property type="nucleotide sequence ID" value="XM_014815383.1"/>
</dbReference>
<evidence type="ECO:0000256" key="5">
    <source>
        <dbReference type="ARBA" id="ARBA00022771"/>
    </source>
</evidence>
<keyword evidence="5 11" id="KW-0863">Zinc-finger</keyword>
<dbReference type="SUPFAM" id="SSF50729">
    <property type="entry name" value="PH domain-like"/>
    <property type="match status" value="1"/>
</dbReference>
<feature type="compositionally biased region" description="Basic and acidic residues" evidence="12">
    <location>
        <begin position="469"/>
        <end position="479"/>
    </location>
</feature>
<reference evidence="16" key="1">
    <citation type="submission" date="2025-08" db="UniProtKB">
        <authorList>
            <consortium name="RefSeq"/>
        </authorList>
    </citation>
    <scope>IDENTIFICATION</scope>
</reference>
<proteinExistence type="inferred from homology"/>
<dbReference type="InterPro" id="IPR048994">
    <property type="entry name" value="PH-GRAM_MTMR6-9"/>
</dbReference>
<dbReference type="CDD" id="cd15738">
    <property type="entry name" value="FYVE_MTMR_unchar"/>
    <property type="match status" value="1"/>
</dbReference>
<keyword evidence="15" id="KW-1185">Reference proteome</keyword>
<dbReference type="PROSITE" id="PS51339">
    <property type="entry name" value="PPASE_MYOTUBULARIN"/>
    <property type="match status" value="1"/>
</dbReference>
<dbReference type="InterPro" id="IPR000306">
    <property type="entry name" value="Znf_FYVE"/>
</dbReference>
<keyword evidence="4" id="KW-0479">Metal-binding</keyword>
<dbReference type="InterPro" id="IPR010569">
    <property type="entry name" value="Myotubularin-like_Pase_dom"/>
</dbReference>